<dbReference type="AlphaFoldDB" id="A0A6I2UJM3"/>
<organism evidence="1 2">
    <name type="scientific">Anaerovibrio slackiae</name>
    <dbReference type="NCBI Taxonomy" id="2652309"/>
    <lineage>
        <taxon>Bacteria</taxon>
        <taxon>Bacillati</taxon>
        <taxon>Bacillota</taxon>
        <taxon>Negativicutes</taxon>
        <taxon>Selenomonadales</taxon>
        <taxon>Selenomonadaceae</taxon>
        <taxon>Anaerovibrio</taxon>
    </lineage>
</organism>
<accession>A0A6I2UJM3</accession>
<comment type="caution">
    <text evidence="1">The sequence shown here is derived from an EMBL/GenBank/DDBJ whole genome shotgun (WGS) entry which is preliminary data.</text>
</comment>
<dbReference type="GeneID" id="96779883"/>
<dbReference type="Proteomes" id="UP000433181">
    <property type="component" value="Unassembled WGS sequence"/>
</dbReference>
<keyword evidence="2" id="KW-1185">Reference proteome</keyword>
<proteinExistence type="predicted"/>
<name>A0A6I2UJM3_9FIRM</name>
<dbReference type="RefSeq" id="WP_154408088.1">
    <property type="nucleotide sequence ID" value="NZ_VUNR01000041.1"/>
</dbReference>
<gene>
    <name evidence="1" type="ORF">FYJ84_13195</name>
</gene>
<protein>
    <submittedName>
        <fullName evidence="1">Uncharacterized protein</fullName>
    </submittedName>
</protein>
<dbReference type="EMBL" id="VUNR01000041">
    <property type="protein sequence ID" value="MSU09925.1"/>
    <property type="molecule type" value="Genomic_DNA"/>
</dbReference>
<reference evidence="1 2" key="1">
    <citation type="submission" date="2019-08" db="EMBL/GenBank/DDBJ databases">
        <title>In-depth cultivation of the pig gut microbiome towards novel bacterial diversity and tailored functional studies.</title>
        <authorList>
            <person name="Wylensek D."/>
            <person name="Hitch T.C.A."/>
            <person name="Clavel T."/>
        </authorList>
    </citation>
    <scope>NUCLEOTIDE SEQUENCE [LARGE SCALE GENOMIC DNA]</scope>
    <source>
        <strain evidence="1 2">WCA-693-APC-5D-A</strain>
    </source>
</reference>
<evidence type="ECO:0000313" key="2">
    <source>
        <dbReference type="Proteomes" id="UP000433181"/>
    </source>
</evidence>
<sequence>MLPTNEKKHSAHDISYYAVDGRLTAEPDGKRYRWNEMIGKYRELGRALTEDEADAYRVKSFAELNVK</sequence>
<evidence type="ECO:0000313" key="1">
    <source>
        <dbReference type="EMBL" id="MSU09925.1"/>
    </source>
</evidence>